<feature type="region of interest" description="Disordered" evidence="8">
    <location>
        <begin position="349"/>
        <end position="377"/>
    </location>
</feature>
<evidence type="ECO:0000256" key="1">
    <source>
        <dbReference type="ARBA" id="ARBA00001968"/>
    </source>
</evidence>
<organism evidence="10 11">
    <name type="scientific">Crenichthys baileyi</name>
    <name type="common">White River springfish</name>
    <dbReference type="NCBI Taxonomy" id="28760"/>
    <lineage>
        <taxon>Eukaryota</taxon>
        <taxon>Metazoa</taxon>
        <taxon>Chordata</taxon>
        <taxon>Craniata</taxon>
        <taxon>Vertebrata</taxon>
        <taxon>Euteleostomi</taxon>
        <taxon>Actinopterygii</taxon>
        <taxon>Neopterygii</taxon>
        <taxon>Teleostei</taxon>
        <taxon>Neoteleostei</taxon>
        <taxon>Acanthomorphata</taxon>
        <taxon>Ovalentaria</taxon>
        <taxon>Atherinomorphae</taxon>
        <taxon>Cyprinodontiformes</taxon>
        <taxon>Goodeidae</taxon>
        <taxon>Crenichthys</taxon>
    </lineage>
</organism>
<reference evidence="10 11" key="1">
    <citation type="submission" date="2021-06" db="EMBL/GenBank/DDBJ databases">
        <authorList>
            <person name="Palmer J.M."/>
        </authorList>
    </citation>
    <scope>NUCLEOTIDE SEQUENCE [LARGE SCALE GENOMIC DNA]</scope>
    <source>
        <strain evidence="10 11">MEX-2019</strain>
        <tissue evidence="10">Muscle</tissue>
    </source>
</reference>
<name>A0AAV9RJG2_9TELE</name>
<evidence type="ECO:0000256" key="6">
    <source>
        <dbReference type="ARBA" id="ARBA00022801"/>
    </source>
</evidence>
<comment type="similarity">
    <text evidence="3">Belongs to the HARBI1 family.</text>
</comment>
<protein>
    <recommendedName>
        <fullName evidence="9">DDE Tnp4 domain-containing protein</fullName>
    </recommendedName>
</protein>
<comment type="subcellular location">
    <subcellularLocation>
        <location evidence="2">Nucleus</location>
    </subcellularLocation>
</comment>
<keyword evidence="5" id="KW-0479">Metal-binding</keyword>
<accession>A0AAV9RJG2</accession>
<evidence type="ECO:0000256" key="3">
    <source>
        <dbReference type="ARBA" id="ARBA00006958"/>
    </source>
</evidence>
<evidence type="ECO:0000256" key="4">
    <source>
        <dbReference type="ARBA" id="ARBA00022722"/>
    </source>
</evidence>
<keyword evidence="6" id="KW-0378">Hydrolase</keyword>
<dbReference type="EMBL" id="JAHHUM010001763">
    <property type="protein sequence ID" value="KAK5609125.1"/>
    <property type="molecule type" value="Genomic_DNA"/>
</dbReference>
<keyword evidence="11" id="KW-1185">Reference proteome</keyword>
<evidence type="ECO:0000313" key="10">
    <source>
        <dbReference type="EMBL" id="KAK5609125.1"/>
    </source>
</evidence>
<dbReference type="GO" id="GO:0004518">
    <property type="term" value="F:nuclease activity"/>
    <property type="evidence" value="ECO:0007669"/>
    <property type="project" value="UniProtKB-KW"/>
</dbReference>
<dbReference type="InterPro" id="IPR027806">
    <property type="entry name" value="HARBI1_dom"/>
</dbReference>
<dbReference type="InterPro" id="IPR045249">
    <property type="entry name" value="HARBI1-like"/>
</dbReference>
<sequence length="435" mass="49039">MAQMDLRQHVLSAGKAVLDMMEREWQPLSAGELELRLDQVVEEILESDLVGKVETQPSSDVYVQLLQSKPSTGPQAFPTAAALTGPTEEGATASEADSEAVRCISELLQSSKSMARLAGRARLSLSHTVLLSLSLLSERVSYRSVSRRFQLEKGNIHRIFFSFCERISNLREEQIRWPVLGVLGHTQIPIRLPVGKHDLESVGPAEKRKKKKAHPDCWLNLELVCSCRGQFLHCRVSKGSDVDRGRRLRDRLKQNPELMPPGSCLVARAGYPLTAQILTPYTQNNGPNQELFNQTLEEHCQILDQAVSSLKVRFKRLTYLDIGNYDRARNVVYTACVLHNVFVQMGQELQGESETESTVTVEEEEEEGEEDEEGVQRRDVVADLLLTNGKPQYGSGRAKIICLENNRHQRWILEAVERKRSHAAMNRDEGAFRRS</sequence>
<gene>
    <name evidence="10" type="ORF">CRENBAI_015810</name>
</gene>
<feature type="domain" description="DDE Tnp4" evidence="9">
    <location>
        <begin position="210"/>
        <end position="340"/>
    </location>
</feature>
<evidence type="ECO:0000313" key="11">
    <source>
        <dbReference type="Proteomes" id="UP001311232"/>
    </source>
</evidence>
<evidence type="ECO:0000256" key="7">
    <source>
        <dbReference type="ARBA" id="ARBA00023242"/>
    </source>
</evidence>
<keyword evidence="4" id="KW-0540">Nuclease</keyword>
<dbReference type="AlphaFoldDB" id="A0AAV9RJG2"/>
<feature type="compositionally biased region" description="Acidic residues" evidence="8">
    <location>
        <begin position="351"/>
        <end position="373"/>
    </location>
</feature>
<dbReference type="PANTHER" id="PTHR22930">
    <property type="match status" value="1"/>
</dbReference>
<evidence type="ECO:0000256" key="2">
    <source>
        <dbReference type="ARBA" id="ARBA00004123"/>
    </source>
</evidence>
<keyword evidence="7" id="KW-0539">Nucleus</keyword>
<evidence type="ECO:0000256" key="5">
    <source>
        <dbReference type="ARBA" id="ARBA00022723"/>
    </source>
</evidence>
<proteinExistence type="inferred from homology"/>
<dbReference type="Pfam" id="PF13359">
    <property type="entry name" value="DDE_Tnp_4"/>
    <property type="match status" value="1"/>
</dbReference>
<dbReference type="PANTHER" id="PTHR22930:SF255">
    <property type="entry name" value="ELONGIN B"/>
    <property type="match status" value="1"/>
</dbReference>
<dbReference type="GO" id="GO:0016787">
    <property type="term" value="F:hydrolase activity"/>
    <property type="evidence" value="ECO:0007669"/>
    <property type="project" value="UniProtKB-KW"/>
</dbReference>
<dbReference type="GO" id="GO:0046872">
    <property type="term" value="F:metal ion binding"/>
    <property type="evidence" value="ECO:0007669"/>
    <property type="project" value="UniProtKB-KW"/>
</dbReference>
<comment type="cofactor">
    <cofactor evidence="1">
        <name>a divalent metal cation</name>
        <dbReference type="ChEBI" id="CHEBI:60240"/>
    </cofactor>
</comment>
<comment type="caution">
    <text evidence="10">The sequence shown here is derived from an EMBL/GenBank/DDBJ whole genome shotgun (WGS) entry which is preliminary data.</text>
</comment>
<evidence type="ECO:0000256" key="8">
    <source>
        <dbReference type="SAM" id="MobiDB-lite"/>
    </source>
</evidence>
<evidence type="ECO:0000259" key="9">
    <source>
        <dbReference type="Pfam" id="PF13359"/>
    </source>
</evidence>
<dbReference type="Proteomes" id="UP001311232">
    <property type="component" value="Unassembled WGS sequence"/>
</dbReference>
<dbReference type="GO" id="GO:0005634">
    <property type="term" value="C:nucleus"/>
    <property type="evidence" value="ECO:0007669"/>
    <property type="project" value="UniProtKB-SubCell"/>
</dbReference>